<name>A0ABN3B8W0_9MICO</name>
<accession>A0ABN3B8W0</accession>
<dbReference type="SUPFAM" id="SSF51182">
    <property type="entry name" value="RmlC-like cupins"/>
    <property type="match status" value="1"/>
</dbReference>
<dbReference type="Proteomes" id="UP001501084">
    <property type="component" value="Unassembled WGS sequence"/>
</dbReference>
<evidence type="ECO:0000259" key="1">
    <source>
        <dbReference type="Pfam" id="PF05899"/>
    </source>
</evidence>
<protein>
    <submittedName>
        <fullName evidence="2">Cupin domain-containing protein</fullName>
    </submittedName>
</protein>
<sequence>MNALLPDGRNVSVQGARVDVALDPVDAEDTVAGSPKQGIAELGLIGDAELGIWELRGGTVTDTEVDEIFVVLSGGASIELLEVPGSPEESGRVVEVAAGDVMRLVAGTRTRWTVADHIRKVYVAAGSDA</sequence>
<evidence type="ECO:0000313" key="3">
    <source>
        <dbReference type="Proteomes" id="UP001501084"/>
    </source>
</evidence>
<dbReference type="Pfam" id="PF05899">
    <property type="entry name" value="Cupin_3"/>
    <property type="match status" value="1"/>
</dbReference>
<dbReference type="RefSeq" id="WP_090146904.1">
    <property type="nucleotide sequence ID" value="NZ_BAAAOP010000012.1"/>
</dbReference>
<organism evidence="2 3">
    <name type="scientific">Leucobacter alluvii</name>
    <dbReference type="NCBI Taxonomy" id="340321"/>
    <lineage>
        <taxon>Bacteria</taxon>
        <taxon>Bacillati</taxon>
        <taxon>Actinomycetota</taxon>
        <taxon>Actinomycetes</taxon>
        <taxon>Micrococcales</taxon>
        <taxon>Microbacteriaceae</taxon>
        <taxon>Leucobacter</taxon>
    </lineage>
</organism>
<feature type="domain" description="(S)-ureidoglycine aminohydrolase cupin" evidence="1">
    <location>
        <begin position="48"/>
        <end position="122"/>
    </location>
</feature>
<dbReference type="PANTHER" id="PTHR40943:SF1">
    <property type="entry name" value="CYTOPLASMIC PROTEIN"/>
    <property type="match status" value="1"/>
</dbReference>
<evidence type="ECO:0000313" key="2">
    <source>
        <dbReference type="EMBL" id="GAA2189837.1"/>
    </source>
</evidence>
<dbReference type="PANTHER" id="PTHR40943">
    <property type="entry name" value="CYTOPLASMIC PROTEIN-RELATED"/>
    <property type="match status" value="1"/>
</dbReference>
<keyword evidence="3" id="KW-1185">Reference proteome</keyword>
<gene>
    <name evidence="2" type="ORF">GCM10009786_24630</name>
</gene>
<dbReference type="InterPro" id="IPR008579">
    <property type="entry name" value="UGlyAH_Cupin_dom"/>
</dbReference>
<reference evidence="2 3" key="1">
    <citation type="journal article" date="2019" name="Int. J. Syst. Evol. Microbiol.">
        <title>The Global Catalogue of Microorganisms (GCM) 10K type strain sequencing project: providing services to taxonomists for standard genome sequencing and annotation.</title>
        <authorList>
            <consortium name="The Broad Institute Genomics Platform"/>
            <consortium name="The Broad Institute Genome Sequencing Center for Infectious Disease"/>
            <person name="Wu L."/>
            <person name="Ma J."/>
        </authorList>
    </citation>
    <scope>NUCLEOTIDE SEQUENCE [LARGE SCALE GENOMIC DNA]</scope>
    <source>
        <strain evidence="2 3">JCM 14919</strain>
    </source>
</reference>
<dbReference type="InterPro" id="IPR014710">
    <property type="entry name" value="RmlC-like_jellyroll"/>
</dbReference>
<proteinExistence type="predicted"/>
<comment type="caution">
    <text evidence="2">The sequence shown here is derived from an EMBL/GenBank/DDBJ whole genome shotgun (WGS) entry which is preliminary data.</text>
</comment>
<dbReference type="EMBL" id="BAAAOP010000012">
    <property type="protein sequence ID" value="GAA2189837.1"/>
    <property type="molecule type" value="Genomic_DNA"/>
</dbReference>
<dbReference type="InterPro" id="IPR011051">
    <property type="entry name" value="RmlC_Cupin_sf"/>
</dbReference>
<dbReference type="Gene3D" id="2.60.120.10">
    <property type="entry name" value="Jelly Rolls"/>
    <property type="match status" value="1"/>
</dbReference>